<dbReference type="Pfam" id="PF18013">
    <property type="entry name" value="Phage_lysozyme2"/>
    <property type="match status" value="1"/>
</dbReference>
<dbReference type="EMBL" id="NHSJ01000100">
    <property type="protein sequence ID" value="PPQ28928.1"/>
    <property type="molecule type" value="Genomic_DNA"/>
</dbReference>
<dbReference type="Proteomes" id="UP000239089">
    <property type="component" value="Unassembled WGS sequence"/>
</dbReference>
<name>A0A2S6N2U0_9HYPH</name>
<organism evidence="2 3">
    <name type="scientific">Rhodoblastus sphagnicola</name>
    <dbReference type="NCBI Taxonomy" id="333368"/>
    <lineage>
        <taxon>Bacteria</taxon>
        <taxon>Pseudomonadati</taxon>
        <taxon>Pseudomonadota</taxon>
        <taxon>Alphaproteobacteria</taxon>
        <taxon>Hyphomicrobiales</taxon>
        <taxon>Rhodoblastaceae</taxon>
        <taxon>Rhodoblastus</taxon>
    </lineage>
</organism>
<dbReference type="Gene3D" id="1.10.530.10">
    <property type="match status" value="1"/>
</dbReference>
<reference evidence="2 3" key="1">
    <citation type="journal article" date="2018" name="Arch. Microbiol.">
        <title>New insights into the metabolic potential of the phototrophic purple bacterium Rhodopila globiformis DSM 161(T) from its draft genome sequence and evidence for a vanadium-dependent nitrogenase.</title>
        <authorList>
            <person name="Imhoff J.F."/>
            <person name="Rahn T."/>
            <person name="Kunzel S."/>
            <person name="Neulinger S.C."/>
        </authorList>
    </citation>
    <scope>NUCLEOTIDE SEQUENCE [LARGE SCALE GENOMIC DNA]</scope>
    <source>
        <strain evidence="2 3">DSM 16996</strain>
    </source>
</reference>
<gene>
    <name evidence="2" type="ORF">CCR94_16185</name>
</gene>
<sequence length="168" mass="18541">MSLTAALSECAAKLSLFLERNMDMKAYYASAAMILKFWIAVGLTLEQACGMLAQADAESSLDPKAVGDHGQAFGLNQWHESRVDAIRNGCGVDLRALPPLEDQLKAAHWELTHTEKRAWTAIKQAKTAYDAGYAACRFWERPGAPGQYAKRGQKAESWKTHFLKNPVA</sequence>
<evidence type="ECO:0000259" key="1">
    <source>
        <dbReference type="Pfam" id="PF18013"/>
    </source>
</evidence>
<proteinExistence type="predicted"/>
<dbReference type="InterPro" id="IPR041219">
    <property type="entry name" value="Phage_lysozyme2"/>
</dbReference>
<dbReference type="AlphaFoldDB" id="A0A2S6N2U0"/>
<dbReference type="InterPro" id="IPR023346">
    <property type="entry name" value="Lysozyme-like_dom_sf"/>
</dbReference>
<accession>A0A2S6N2U0</accession>
<protein>
    <recommendedName>
        <fullName evidence="1">Phage tail lysozyme domain-containing protein</fullName>
    </recommendedName>
</protein>
<dbReference type="SUPFAM" id="SSF53955">
    <property type="entry name" value="Lysozyme-like"/>
    <property type="match status" value="1"/>
</dbReference>
<feature type="domain" description="Phage tail lysozyme" evidence="1">
    <location>
        <begin position="31"/>
        <end position="162"/>
    </location>
</feature>
<comment type="caution">
    <text evidence="2">The sequence shown here is derived from an EMBL/GenBank/DDBJ whole genome shotgun (WGS) entry which is preliminary data.</text>
</comment>
<evidence type="ECO:0000313" key="2">
    <source>
        <dbReference type="EMBL" id="PPQ28928.1"/>
    </source>
</evidence>
<evidence type="ECO:0000313" key="3">
    <source>
        <dbReference type="Proteomes" id="UP000239089"/>
    </source>
</evidence>
<keyword evidence="3" id="KW-1185">Reference proteome</keyword>